<feature type="transmembrane region" description="Helical" evidence="8">
    <location>
        <begin position="143"/>
        <end position="166"/>
    </location>
</feature>
<feature type="transmembrane region" description="Helical" evidence="8">
    <location>
        <begin position="233"/>
        <end position="250"/>
    </location>
</feature>
<dbReference type="Proteomes" id="UP001317963">
    <property type="component" value="Chromosome"/>
</dbReference>
<evidence type="ECO:0000256" key="4">
    <source>
        <dbReference type="ARBA" id="ARBA00022475"/>
    </source>
</evidence>
<dbReference type="InterPro" id="IPR002781">
    <property type="entry name" value="TM_pro_TauE-like"/>
</dbReference>
<dbReference type="InterPro" id="IPR052017">
    <property type="entry name" value="TSUP"/>
</dbReference>
<keyword evidence="4 8" id="KW-1003">Cell membrane</keyword>
<protein>
    <recommendedName>
        <fullName evidence="8">Probable membrane transporter protein</fullName>
    </recommendedName>
</protein>
<keyword evidence="6 8" id="KW-1133">Transmembrane helix</keyword>
<reference evidence="9 10" key="1">
    <citation type="submission" date="2019-02" db="EMBL/GenBank/DDBJ databases">
        <title>Halieaceae_genomes.</title>
        <authorList>
            <person name="Li S.-H."/>
        </authorList>
    </citation>
    <scope>NUCLEOTIDE SEQUENCE [LARGE SCALE GENOMIC DNA]</scope>
    <source>
        <strain evidence="9 10">JH123</strain>
    </source>
</reference>
<dbReference type="RefSeq" id="WP_279243016.1">
    <property type="nucleotide sequence ID" value="NZ_CP036501.1"/>
</dbReference>
<proteinExistence type="inferred from homology"/>
<organism evidence="9 10">
    <name type="scientific">Candidatus Paraluminiphilus aquimaris</name>
    <dbReference type="NCBI Taxonomy" id="2518994"/>
    <lineage>
        <taxon>Bacteria</taxon>
        <taxon>Pseudomonadati</taxon>
        <taxon>Pseudomonadota</taxon>
        <taxon>Gammaproteobacteria</taxon>
        <taxon>Cellvibrionales</taxon>
        <taxon>Halieaceae</taxon>
        <taxon>Candidatus Paraluminiphilus</taxon>
    </lineage>
</organism>
<evidence type="ECO:0000256" key="2">
    <source>
        <dbReference type="ARBA" id="ARBA00009142"/>
    </source>
</evidence>
<keyword evidence="10" id="KW-1185">Reference proteome</keyword>
<sequence>MEFVFDLLSPLQLAAVGVTAFAAALLRAFTGFGFAMIAVPVFSLLLLPNEAVVLAAALTVVVSSTSYKEWWGKFPVDQFLPMIAGSLAGTAVGVYLLSGMSRSEFQLWIGLCVIAATLATALVKPSTKQRVPKPLTAGTGVASGLMNGAFAIPGPPVVVYAMAVIAEPAAARAFLMAFFFASNVLAVMMFSVAGMVTATPLVLLLLAFPLSFLGDLLGHYAFRRFGGASYRPVALLVALALGGWNTYAGLQ</sequence>
<evidence type="ECO:0000256" key="7">
    <source>
        <dbReference type="ARBA" id="ARBA00023136"/>
    </source>
</evidence>
<keyword evidence="5 8" id="KW-0812">Transmembrane</keyword>
<name>A0ABY6Q6G4_9GAMM</name>
<evidence type="ECO:0000256" key="5">
    <source>
        <dbReference type="ARBA" id="ARBA00022692"/>
    </source>
</evidence>
<keyword evidence="3" id="KW-0813">Transport</keyword>
<comment type="similarity">
    <text evidence="2 8">Belongs to the 4-toluene sulfonate uptake permease (TSUP) (TC 2.A.102) family.</text>
</comment>
<feature type="transmembrane region" description="Helical" evidence="8">
    <location>
        <begin position="105"/>
        <end position="123"/>
    </location>
</feature>
<comment type="subcellular location">
    <subcellularLocation>
        <location evidence="1 8">Cell membrane</location>
        <topology evidence="1 8">Multi-pass membrane protein</topology>
    </subcellularLocation>
</comment>
<evidence type="ECO:0000256" key="6">
    <source>
        <dbReference type="ARBA" id="ARBA00022989"/>
    </source>
</evidence>
<keyword evidence="7 8" id="KW-0472">Membrane</keyword>
<accession>A0ABY6Q6G4</accession>
<evidence type="ECO:0000256" key="8">
    <source>
        <dbReference type="RuleBase" id="RU363041"/>
    </source>
</evidence>
<dbReference type="PANTHER" id="PTHR30269:SF37">
    <property type="entry name" value="MEMBRANE TRANSPORTER PROTEIN"/>
    <property type="match status" value="1"/>
</dbReference>
<feature type="transmembrane region" description="Helical" evidence="8">
    <location>
        <begin position="173"/>
        <end position="195"/>
    </location>
</feature>
<evidence type="ECO:0000313" key="10">
    <source>
        <dbReference type="Proteomes" id="UP001317963"/>
    </source>
</evidence>
<evidence type="ECO:0000256" key="3">
    <source>
        <dbReference type="ARBA" id="ARBA00022448"/>
    </source>
</evidence>
<evidence type="ECO:0000256" key="1">
    <source>
        <dbReference type="ARBA" id="ARBA00004651"/>
    </source>
</evidence>
<dbReference type="Pfam" id="PF01925">
    <property type="entry name" value="TauE"/>
    <property type="match status" value="1"/>
</dbReference>
<feature type="transmembrane region" description="Helical" evidence="8">
    <location>
        <begin position="79"/>
        <end position="98"/>
    </location>
</feature>
<gene>
    <name evidence="9" type="ORF">E0F26_05365</name>
</gene>
<dbReference type="PANTHER" id="PTHR30269">
    <property type="entry name" value="TRANSMEMBRANE PROTEIN YFCA"/>
    <property type="match status" value="1"/>
</dbReference>
<feature type="transmembrane region" description="Helical" evidence="8">
    <location>
        <begin position="201"/>
        <end position="221"/>
    </location>
</feature>
<dbReference type="EMBL" id="CP036501">
    <property type="protein sequence ID" value="UZP74204.1"/>
    <property type="molecule type" value="Genomic_DNA"/>
</dbReference>
<feature type="transmembrane region" description="Helical" evidence="8">
    <location>
        <begin position="51"/>
        <end position="67"/>
    </location>
</feature>
<feature type="transmembrane region" description="Helical" evidence="8">
    <location>
        <begin position="12"/>
        <end position="39"/>
    </location>
</feature>
<evidence type="ECO:0000313" key="9">
    <source>
        <dbReference type="EMBL" id="UZP74204.1"/>
    </source>
</evidence>